<keyword evidence="2" id="KW-1185">Reference proteome</keyword>
<sequence length="72" mass="8847">MGDKRMWMHTRPCIQNWSKNLHYSIACIILHRCIALYSINRTDTIMNKRRMRARIRHRESRSRLYQNGMDQI</sequence>
<proteinExistence type="predicted"/>
<name>A0ABR4C955_9HELO</name>
<evidence type="ECO:0000313" key="1">
    <source>
        <dbReference type="EMBL" id="KAL2066192.1"/>
    </source>
</evidence>
<dbReference type="EMBL" id="JAZHXI010000011">
    <property type="protein sequence ID" value="KAL2066192.1"/>
    <property type="molecule type" value="Genomic_DNA"/>
</dbReference>
<organism evidence="1 2">
    <name type="scientific">Oculimacula yallundae</name>
    <dbReference type="NCBI Taxonomy" id="86028"/>
    <lineage>
        <taxon>Eukaryota</taxon>
        <taxon>Fungi</taxon>
        <taxon>Dikarya</taxon>
        <taxon>Ascomycota</taxon>
        <taxon>Pezizomycotina</taxon>
        <taxon>Leotiomycetes</taxon>
        <taxon>Helotiales</taxon>
        <taxon>Ploettnerulaceae</taxon>
        <taxon>Oculimacula</taxon>
    </lineage>
</organism>
<accession>A0ABR4C955</accession>
<reference evidence="1 2" key="1">
    <citation type="journal article" date="2024" name="Commun. Biol.">
        <title>Comparative genomic analysis of thermophilic fungi reveals convergent evolutionary adaptations and gene losses.</title>
        <authorList>
            <person name="Steindorff A.S."/>
            <person name="Aguilar-Pontes M.V."/>
            <person name="Robinson A.J."/>
            <person name="Andreopoulos B."/>
            <person name="LaButti K."/>
            <person name="Kuo A."/>
            <person name="Mondo S."/>
            <person name="Riley R."/>
            <person name="Otillar R."/>
            <person name="Haridas S."/>
            <person name="Lipzen A."/>
            <person name="Grimwood J."/>
            <person name="Schmutz J."/>
            <person name="Clum A."/>
            <person name="Reid I.D."/>
            <person name="Moisan M.C."/>
            <person name="Butler G."/>
            <person name="Nguyen T.T.M."/>
            <person name="Dewar K."/>
            <person name="Conant G."/>
            <person name="Drula E."/>
            <person name="Henrissat B."/>
            <person name="Hansel C."/>
            <person name="Singer S."/>
            <person name="Hutchinson M.I."/>
            <person name="de Vries R.P."/>
            <person name="Natvig D.O."/>
            <person name="Powell A.J."/>
            <person name="Tsang A."/>
            <person name="Grigoriev I.V."/>
        </authorList>
    </citation>
    <scope>NUCLEOTIDE SEQUENCE [LARGE SCALE GENOMIC DNA]</scope>
    <source>
        <strain evidence="1 2">CBS 494.80</strain>
    </source>
</reference>
<evidence type="ECO:0000313" key="2">
    <source>
        <dbReference type="Proteomes" id="UP001595075"/>
    </source>
</evidence>
<comment type="caution">
    <text evidence="1">The sequence shown here is derived from an EMBL/GenBank/DDBJ whole genome shotgun (WGS) entry which is preliminary data.</text>
</comment>
<dbReference type="Proteomes" id="UP001595075">
    <property type="component" value="Unassembled WGS sequence"/>
</dbReference>
<protein>
    <submittedName>
        <fullName evidence="1">Uncharacterized protein</fullName>
    </submittedName>
</protein>
<gene>
    <name evidence="1" type="ORF">VTL71DRAFT_2263</name>
</gene>